<evidence type="ECO:0000313" key="2">
    <source>
        <dbReference type="EMBL" id="MBB3167667.1"/>
    </source>
</evidence>
<keyword evidence="3" id="KW-1185">Reference proteome</keyword>
<protein>
    <recommendedName>
        <fullName evidence="1">YdhG-like domain-containing protein</fullName>
    </recommendedName>
</protein>
<sequence length="138" mass="15304">MTLKTRPSDASVADFLAAVEHPTRRADALVLLALFERITGEAAVLWGETIVGFGGYDYQRQGETLQWMQTGFSPRKQNLSIYVMNGFSDYTAQLAKLGKHKTSVSCLYINKLADVDLTVLEAILADSWAKMRAGQRIC</sequence>
<comment type="caution">
    <text evidence="2">The sequence shown here is derived from an EMBL/GenBank/DDBJ whole genome shotgun (WGS) entry which is preliminary data.</text>
</comment>
<evidence type="ECO:0000259" key="1">
    <source>
        <dbReference type="Pfam" id="PF08818"/>
    </source>
</evidence>
<dbReference type="SUPFAM" id="SSF159888">
    <property type="entry name" value="YdhG-like"/>
    <property type="match status" value="1"/>
</dbReference>
<dbReference type="Pfam" id="PF08818">
    <property type="entry name" value="DUF1801"/>
    <property type="match status" value="1"/>
</dbReference>
<gene>
    <name evidence="2" type="ORF">FHS30_000843</name>
</gene>
<feature type="domain" description="YdhG-like" evidence="1">
    <location>
        <begin position="24"/>
        <end position="126"/>
    </location>
</feature>
<dbReference type="AlphaFoldDB" id="A0A839UQI1"/>
<proteinExistence type="predicted"/>
<dbReference type="Proteomes" id="UP000559987">
    <property type="component" value="Unassembled WGS sequence"/>
</dbReference>
<reference evidence="2 3" key="1">
    <citation type="submission" date="2020-08" db="EMBL/GenBank/DDBJ databases">
        <title>Genomic Encyclopedia of Type Strains, Phase III (KMG-III): the genomes of soil and plant-associated and newly described type strains.</title>
        <authorList>
            <person name="Whitman W."/>
        </authorList>
    </citation>
    <scope>NUCLEOTIDE SEQUENCE [LARGE SCALE GENOMIC DNA]</scope>
    <source>
        <strain evidence="2 3">CECT 8571</strain>
    </source>
</reference>
<evidence type="ECO:0000313" key="3">
    <source>
        <dbReference type="Proteomes" id="UP000559987"/>
    </source>
</evidence>
<dbReference type="InterPro" id="IPR014922">
    <property type="entry name" value="YdhG-like"/>
</dbReference>
<dbReference type="RefSeq" id="WP_183908580.1">
    <property type="nucleotide sequence ID" value="NZ_JACHXZ010000001.1"/>
</dbReference>
<organism evidence="2 3">
    <name type="scientific">Simiduia aestuariiviva</name>
    <dbReference type="NCBI Taxonomy" id="1510459"/>
    <lineage>
        <taxon>Bacteria</taxon>
        <taxon>Pseudomonadati</taxon>
        <taxon>Pseudomonadota</taxon>
        <taxon>Gammaproteobacteria</taxon>
        <taxon>Cellvibrionales</taxon>
        <taxon>Cellvibrionaceae</taxon>
        <taxon>Simiduia</taxon>
    </lineage>
</organism>
<dbReference type="EMBL" id="JACHXZ010000001">
    <property type="protein sequence ID" value="MBB3167667.1"/>
    <property type="molecule type" value="Genomic_DNA"/>
</dbReference>
<accession>A0A839UQI1</accession>
<name>A0A839UQI1_9GAMM</name>